<evidence type="ECO:0000256" key="1">
    <source>
        <dbReference type="ARBA" id="ARBA00007435"/>
    </source>
</evidence>
<dbReference type="PROSITE" id="PS50164">
    <property type="entry name" value="GIY_YIG"/>
    <property type="match status" value="1"/>
</dbReference>
<evidence type="ECO:0000259" key="2">
    <source>
        <dbReference type="PROSITE" id="PS50164"/>
    </source>
</evidence>
<dbReference type="AlphaFoldDB" id="A0A1G1Z5U3"/>
<gene>
    <name evidence="3" type="ORF">A3F24_01540</name>
</gene>
<sequence>MYTVYIIQSEKNARYYIGYTHELENRLKYHNSGATRSTRPYRPWKIVYTEMFRTKKEAWLREHKIKSYKGGEAFKKLLLGGVA</sequence>
<dbReference type="InterPro" id="IPR000305">
    <property type="entry name" value="GIY-YIG_endonuc"/>
</dbReference>
<organism evidence="3 4">
    <name type="scientific">Candidatus Colwellbacteria bacterium RIFCSPHIGHO2_12_FULL_44_17</name>
    <dbReference type="NCBI Taxonomy" id="1797689"/>
    <lineage>
        <taxon>Bacteria</taxon>
        <taxon>Candidatus Colwelliibacteriota</taxon>
    </lineage>
</organism>
<protein>
    <submittedName>
        <fullName evidence="3">Endonuclease</fullName>
    </submittedName>
</protein>
<proteinExistence type="inferred from homology"/>
<dbReference type="Gene3D" id="3.40.1440.10">
    <property type="entry name" value="GIY-YIG endonuclease"/>
    <property type="match status" value="1"/>
</dbReference>
<feature type="domain" description="GIY-YIG" evidence="2">
    <location>
        <begin position="1"/>
        <end position="78"/>
    </location>
</feature>
<dbReference type="GO" id="GO:0004519">
    <property type="term" value="F:endonuclease activity"/>
    <property type="evidence" value="ECO:0007669"/>
    <property type="project" value="UniProtKB-KW"/>
</dbReference>
<dbReference type="Pfam" id="PF01541">
    <property type="entry name" value="GIY-YIG"/>
    <property type="match status" value="1"/>
</dbReference>
<dbReference type="PANTHER" id="PTHR34477:SF1">
    <property type="entry name" value="UPF0213 PROTEIN YHBQ"/>
    <property type="match status" value="1"/>
</dbReference>
<keyword evidence="3" id="KW-0378">Hydrolase</keyword>
<dbReference type="InterPro" id="IPR050190">
    <property type="entry name" value="UPF0213_domain"/>
</dbReference>
<comment type="caution">
    <text evidence="3">The sequence shown here is derived from an EMBL/GenBank/DDBJ whole genome shotgun (WGS) entry which is preliminary data.</text>
</comment>
<accession>A0A1G1Z5U3</accession>
<dbReference type="CDD" id="cd10449">
    <property type="entry name" value="GIY-YIG_SLX1_like"/>
    <property type="match status" value="1"/>
</dbReference>
<dbReference type="EMBL" id="MHIX01000005">
    <property type="protein sequence ID" value="OGY59993.1"/>
    <property type="molecule type" value="Genomic_DNA"/>
</dbReference>
<dbReference type="SUPFAM" id="SSF82771">
    <property type="entry name" value="GIY-YIG endonuclease"/>
    <property type="match status" value="1"/>
</dbReference>
<dbReference type="Proteomes" id="UP000178515">
    <property type="component" value="Unassembled WGS sequence"/>
</dbReference>
<evidence type="ECO:0000313" key="4">
    <source>
        <dbReference type="Proteomes" id="UP000178515"/>
    </source>
</evidence>
<dbReference type="PANTHER" id="PTHR34477">
    <property type="entry name" value="UPF0213 PROTEIN YHBQ"/>
    <property type="match status" value="1"/>
</dbReference>
<reference evidence="3 4" key="1">
    <citation type="journal article" date="2016" name="Nat. Commun.">
        <title>Thousands of microbial genomes shed light on interconnected biogeochemical processes in an aquifer system.</title>
        <authorList>
            <person name="Anantharaman K."/>
            <person name="Brown C.T."/>
            <person name="Hug L.A."/>
            <person name="Sharon I."/>
            <person name="Castelle C.J."/>
            <person name="Probst A.J."/>
            <person name="Thomas B.C."/>
            <person name="Singh A."/>
            <person name="Wilkins M.J."/>
            <person name="Karaoz U."/>
            <person name="Brodie E.L."/>
            <person name="Williams K.H."/>
            <person name="Hubbard S.S."/>
            <person name="Banfield J.F."/>
        </authorList>
    </citation>
    <scope>NUCLEOTIDE SEQUENCE [LARGE SCALE GENOMIC DNA]</scope>
</reference>
<keyword evidence="3" id="KW-0255">Endonuclease</keyword>
<keyword evidence="3" id="KW-0540">Nuclease</keyword>
<evidence type="ECO:0000313" key="3">
    <source>
        <dbReference type="EMBL" id="OGY59993.1"/>
    </source>
</evidence>
<comment type="similarity">
    <text evidence="1">Belongs to the UPF0213 family.</text>
</comment>
<name>A0A1G1Z5U3_9BACT</name>
<dbReference type="InterPro" id="IPR035901">
    <property type="entry name" value="GIY-YIG_endonuc_sf"/>
</dbReference>